<dbReference type="WBParaSite" id="Csp11.Scaffold516.g2686.t1">
    <property type="protein sequence ID" value="Csp11.Scaffold516.g2686.t1"/>
    <property type="gene ID" value="Csp11.Scaffold516.g2686"/>
</dbReference>
<dbReference type="AlphaFoldDB" id="A0A1I7T5U4"/>
<accession>A0A1I7T5U4</accession>
<sequence length="83" mass="9422">MFIRFLKLKEGGKCQFSTMSTSTSHTVTLPRVVYFANVFVSSKSARLSDADVKGLFMSHVGGKEKRKRDQTGPKFFKRKCRKA</sequence>
<protein>
    <submittedName>
        <fullName evidence="3">Ribosomal protein S19/S15</fullName>
    </submittedName>
</protein>
<reference evidence="3" key="1">
    <citation type="submission" date="2016-11" db="UniProtKB">
        <authorList>
            <consortium name="WormBaseParasite"/>
        </authorList>
    </citation>
    <scope>IDENTIFICATION</scope>
</reference>
<proteinExistence type="predicted"/>
<feature type="region of interest" description="Disordered" evidence="1">
    <location>
        <begin position="63"/>
        <end position="83"/>
    </location>
</feature>
<evidence type="ECO:0000256" key="1">
    <source>
        <dbReference type="SAM" id="MobiDB-lite"/>
    </source>
</evidence>
<dbReference type="Proteomes" id="UP000095282">
    <property type="component" value="Unplaced"/>
</dbReference>
<organism evidence="2 3">
    <name type="scientific">Caenorhabditis tropicalis</name>
    <dbReference type="NCBI Taxonomy" id="1561998"/>
    <lineage>
        <taxon>Eukaryota</taxon>
        <taxon>Metazoa</taxon>
        <taxon>Ecdysozoa</taxon>
        <taxon>Nematoda</taxon>
        <taxon>Chromadorea</taxon>
        <taxon>Rhabditida</taxon>
        <taxon>Rhabditina</taxon>
        <taxon>Rhabditomorpha</taxon>
        <taxon>Rhabditoidea</taxon>
        <taxon>Rhabditidae</taxon>
        <taxon>Peloderinae</taxon>
        <taxon>Caenorhabditis</taxon>
    </lineage>
</organism>
<keyword evidence="2" id="KW-1185">Reference proteome</keyword>
<evidence type="ECO:0000313" key="2">
    <source>
        <dbReference type="Proteomes" id="UP000095282"/>
    </source>
</evidence>
<evidence type="ECO:0000313" key="3">
    <source>
        <dbReference type="WBParaSite" id="Csp11.Scaffold516.g2686.t1"/>
    </source>
</evidence>
<name>A0A1I7T5U4_9PELO</name>